<comment type="caution">
    <text evidence="2">The sequence shown here is derived from an EMBL/GenBank/DDBJ whole genome shotgun (WGS) entry which is preliminary data.</text>
</comment>
<feature type="transmembrane region" description="Helical" evidence="1">
    <location>
        <begin position="110"/>
        <end position="128"/>
    </location>
</feature>
<keyword evidence="1" id="KW-1133">Transmembrane helix</keyword>
<evidence type="ECO:0000313" key="2">
    <source>
        <dbReference type="EMBL" id="KAE9524795.1"/>
    </source>
</evidence>
<evidence type="ECO:0000256" key="1">
    <source>
        <dbReference type="SAM" id="Phobius"/>
    </source>
</evidence>
<gene>
    <name evidence="2" type="ORF">AGLY_014845</name>
</gene>
<feature type="non-terminal residue" evidence="2">
    <location>
        <position position="1"/>
    </location>
</feature>
<name>A0A6G0T374_APHGL</name>
<dbReference type="AlphaFoldDB" id="A0A6G0T374"/>
<keyword evidence="1" id="KW-0472">Membrane</keyword>
<protein>
    <submittedName>
        <fullName evidence="2">Uncharacterized protein</fullName>
    </submittedName>
</protein>
<keyword evidence="3" id="KW-1185">Reference proteome</keyword>
<evidence type="ECO:0000313" key="3">
    <source>
        <dbReference type="Proteomes" id="UP000475862"/>
    </source>
</evidence>
<proteinExistence type="predicted"/>
<dbReference type="EMBL" id="VYZN01000065">
    <property type="protein sequence ID" value="KAE9524795.1"/>
    <property type="molecule type" value="Genomic_DNA"/>
</dbReference>
<organism evidence="2 3">
    <name type="scientific">Aphis glycines</name>
    <name type="common">Soybean aphid</name>
    <dbReference type="NCBI Taxonomy" id="307491"/>
    <lineage>
        <taxon>Eukaryota</taxon>
        <taxon>Metazoa</taxon>
        <taxon>Ecdysozoa</taxon>
        <taxon>Arthropoda</taxon>
        <taxon>Hexapoda</taxon>
        <taxon>Insecta</taxon>
        <taxon>Pterygota</taxon>
        <taxon>Neoptera</taxon>
        <taxon>Paraneoptera</taxon>
        <taxon>Hemiptera</taxon>
        <taxon>Sternorrhyncha</taxon>
        <taxon>Aphidomorpha</taxon>
        <taxon>Aphidoidea</taxon>
        <taxon>Aphididae</taxon>
        <taxon>Aphidini</taxon>
        <taxon>Aphis</taxon>
        <taxon>Aphis</taxon>
    </lineage>
</organism>
<keyword evidence="1" id="KW-0812">Transmembrane</keyword>
<sequence>QEITDNKVENIGILPLELNTYVVLDSVKTIIVEISPFPYFIQNLNTTDIVRSHSNFLKHCNSKMLLKAAAYQESFPLSLSFREPHTHTSYKRTYNMVTITNNSMSLPQKYYSLFLLWFLFSYIVDTFLKNNKKIKRMKYFQNILYDFEKNSVYLLKNHLSSLIKWDVKYNVYSCRTILLIVTIMSYSQTKPEVESRKKPNYEHLKNVNVNKSLRDVKIGSLEQVQKYKTIISIFPESLYGYFNFKMALCSESKIVLLSMQLYKILRGEAEAESWFRTGATRIRIYSITIV</sequence>
<accession>A0A6G0T374</accession>
<reference evidence="2 3" key="1">
    <citation type="submission" date="2019-08" db="EMBL/GenBank/DDBJ databases">
        <title>The genome of the soybean aphid Biotype 1, its phylome, world population structure and adaptation to the North American continent.</title>
        <authorList>
            <person name="Giordano R."/>
            <person name="Donthu R.K."/>
            <person name="Hernandez A.G."/>
            <person name="Wright C.L."/>
            <person name="Zimin A.V."/>
        </authorList>
    </citation>
    <scope>NUCLEOTIDE SEQUENCE [LARGE SCALE GENOMIC DNA]</scope>
    <source>
        <tissue evidence="2">Whole aphids</tissue>
    </source>
</reference>
<dbReference type="Proteomes" id="UP000475862">
    <property type="component" value="Unassembled WGS sequence"/>
</dbReference>